<dbReference type="Proteomes" id="UP000001423">
    <property type="component" value="Chromosome"/>
</dbReference>
<dbReference type="Pfam" id="PF09996">
    <property type="entry name" value="DUF2237"/>
    <property type="match status" value="1"/>
</dbReference>
<dbReference type="KEGG" id="pmt:PMT_0974"/>
<proteinExistence type="predicted"/>
<evidence type="ECO:0000313" key="1">
    <source>
        <dbReference type="EMBL" id="CAE21149.1"/>
    </source>
</evidence>
<reference evidence="1 2" key="1">
    <citation type="journal article" date="2003" name="Nature">
        <title>Genome divergence in two Prochlorococcus ecotypes reflects oceanic niche differentiation.</title>
        <authorList>
            <person name="Rocap G."/>
            <person name="Larimer F.W."/>
            <person name="Lamerdin J.E."/>
            <person name="Malfatti S."/>
            <person name="Chain P."/>
            <person name="Ahlgren N.A."/>
            <person name="Arellano A."/>
            <person name="Coleman M."/>
            <person name="Hauser L."/>
            <person name="Hess W.R."/>
            <person name="Johnson Z.I."/>
            <person name="Land M.L."/>
            <person name="Lindell D."/>
            <person name="Post A.F."/>
            <person name="Regala W."/>
            <person name="Shah M."/>
            <person name="Shaw S.L."/>
            <person name="Steglich C."/>
            <person name="Sullivan M.B."/>
            <person name="Ting C.S."/>
            <person name="Tolonen A."/>
            <person name="Webb E.A."/>
            <person name="Zinser E.R."/>
            <person name="Chisholm S.W."/>
        </authorList>
    </citation>
    <scope>NUCLEOTIDE SEQUENCE [LARGE SCALE GENOMIC DNA]</scope>
    <source>
        <strain evidence="2">MIT 9313</strain>
    </source>
</reference>
<keyword evidence="2" id="KW-1185">Reference proteome</keyword>
<sequence>MQMDRNVLGEPLEICSCDPKTGWYRDGKCRTDGHDLGQHTVCCVISEQFLTYSKAQGNDLSTPIPQYGFSGLKPGDHWCVCASRWKQAYDDGMAPNIRLEATNIEVLAAIDLQILKQYSHT</sequence>
<dbReference type="eggNOG" id="COG3651">
    <property type="taxonomic scope" value="Bacteria"/>
</dbReference>
<dbReference type="Gene3D" id="3.30.56.110">
    <property type="entry name" value="Protein of unknown function DUF2237"/>
    <property type="match status" value="1"/>
</dbReference>
<evidence type="ECO:0000313" key="2">
    <source>
        <dbReference type="Proteomes" id="UP000001423"/>
    </source>
</evidence>
<dbReference type="AlphaFoldDB" id="Q7V700"/>
<gene>
    <name evidence="1" type="ordered locus">PMT_0974</name>
</gene>
<organism evidence="1 2">
    <name type="scientific">Prochlorococcus marinus (strain MIT 9313)</name>
    <dbReference type="NCBI Taxonomy" id="74547"/>
    <lineage>
        <taxon>Bacteria</taxon>
        <taxon>Bacillati</taxon>
        <taxon>Cyanobacteriota</taxon>
        <taxon>Cyanophyceae</taxon>
        <taxon>Synechococcales</taxon>
        <taxon>Prochlorococcaceae</taxon>
        <taxon>Prochlorococcus</taxon>
    </lineage>
</organism>
<name>Q7V700_PROMM</name>
<dbReference type="PANTHER" id="PTHR37466:SF1">
    <property type="entry name" value="SLR1628 PROTEIN"/>
    <property type="match status" value="1"/>
</dbReference>
<evidence type="ECO:0008006" key="3">
    <source>
        <dbReference type="Google" id="ProtNLM"/>
    </source>
</evidence>
<accession>Q7V700</accession>
<dbReference type="InterPro" id="IPR018714">
    <property type="entry name" value="DUF2237"/>
</dbReference>
<protein>
    <recommendedName>
        <fullName evidence="3">DUF2237 domain-containing protein</fullName>
    </recommendedName>
</protein>
<dbReference type="HOGENOM" id="CLU_127770_1_0_3"/>
<dbReference type="PANTHER" id="PTHR37466">
    <property type="entry name" value="SLR1628 PROTEIN"/>
    <property type="match status" value="1"/>
</dbReference>
<dbReference type="EMBL" id="BX548175">
    <property type="protein sequence ID" value="CAE21149.1"/>
    <property type="molecule type" value="Genomic_DNA"/>
</dbReference>